<organism evidence="1 2">
    <name type="scientific">Handroanthus impetiginosus</name>
    <dbReference type="NCBI Taxonomy" id="429701"/>
    <lineage>
        <taxon>Eukaryota</taxon>
        <taxon>Viridiplantae</taxon>
        <taxon>Streptophyta</taxon>
        <taxon>Embryophyta</taxon>
        <taxon>Tracheophyta</taxon>
        <taxon>Spermatophyta</taxon>
        <taxon>Magnoliopsida</taxon>
        <taxon>eudicotyledons</taxon>
        <taxon>Gunneridae</taxon>
        <taxon>Pentapetalae</taxon>
        <taxon>asterids</taxon>
        <taxon>lamiids</taxon>
        <taxon>Lamiales</taxon>
        <taxon>Bignoniaceae</taxon>
        <taxon>Crescentiina</taxon>
        <taxon>Tabebuia alliance</taxon>
        <taxon>Handroanthus</taxon>
    </lineage>
</organism>
<comment type="caution">
    <text evidence="1">The sequence shown here is derived from an EMBL/GenBank/DDBJ whole genome shotgun (WGS) entry which is preliminary data.</text>
</comment>
<evidence type="ECO:0000313" key="1">
    <source>
        <dbReference type="EMBL" id="PIN10284.1"/>
    </source>
</evidence>
<dbReference type="EMBL" id="NKXS01003269">
    <property type="protein sequence ID" value="PIN10284.1"/>
    <property type="molecule type" value="Genomic_DNA"/>
</dbReference>
<keyword evidence="1" id="KW-0812">Transmembrane</keyword>
<reference evidence="2" key="1">
    <citation type="journal article" date="2018" name="Gigascience">
        <title>Genome assembly of the Pink Ipe (Handroanthus impetiginosus, Bignoniaceae), a highly valued, ecologically keystone Neotropical timber forest tree.</title>
        <authorList>
            <person name="Silva-Junior O.B."/>
            <person name="Grattapaglia D."/>
            <person name="Novaes E."/>
            <person name="Collevatti R.G."/>
        </authorList>
    </citation>
    <scope>NUCLEOTIDE SEQUENCE [LARGE SCALE GENOMIC DNA]</scope>
    <source>
        <strain evidence="2">cv. UFG-1</strain>
    </source>
</reference>
<dbReference type="InterPro" id="IPR016024">
    <property type="entry name" value="ARM-type_fold"/>
</dbReference>
<accession>A0A2G9GYD2</accession>
<gene>
    <name evidence="1" type="ORF">CDL12_17131</name>
</gene>
<evidence type="ECO:0000313" key="2">
    <source>
        <dbReference type="Proteomes" id="UP000231279"/>
    </source>
</evidence>
<dbReference type="InterPro" id="IPR049152">
    <property type="entry name" value="EFR3-like_ARM"/>
</dbReference>
<protein>
    <submittedName>
        <fullName evidence="1">Putative transmembrane protein cmp44E</fullName>
    </submittedName>
</protein>
<dbReference type="Proteomes" id="UP000231279">
    <property type="component" value="Unassembled WGS sequence"/>
</dbReference>
<name>A0A2G9GYD2_9LAMI</name>
<proteinExistence type="predicted"/>
<dbReference type="PANTHER" id="PTHR46087:SF9">
    <property type="entry name" value="ARM REPEAT SUPERFAMILY PROTEIN"/>
    <property type="match status" value="1"/>
</dbReference>
<sequence>MSVVSGVISRQVLPACGSLCFFCPALRARSRQPVKRYKKLISDIFPRSQEEEPNDRKIGKLCEYAAKNPLRIPKIASSLEQRCYKELRNENFQSVKVVMCIYRKFLSSCKEQMPLFANSLLSIMFTLLDQTIQDEMLIIGCQSLFDFVNNQNDATYMFNLEGLIPKLCQLAQEVGDDERSERLRAAGLQALSAMIWFMGENSHISVEFDNIVSVVLENYKSQSKESDDPNQNRWVQEVQKTEGHISSAPDAAVNIPSWKIIVNDPGQLNVTPKDAKNPCFWSRVCLHNMANLGKEATTMRRVLESLFRCFDNGNLWPIENGIAFPVLKEMQLLMDDSGQNTHFLLSILVKHLDHKNVLKQPDMQFDIIQVVTALVRLAKTQSSVAIVSAVSDIMRHLRKSIHYCLDDANLGDEVISWNRRFHELVDECLTELSSKVGDAALILDVMASMLENISNITVIARTTISAVYRTAQIIASLPNLSYQNKAFPEALFHQLLPAMLHPDHETRIGAHQIFSVVLVPSSVCPHSDSSISDTKKNMNFPRTLSRTVSVFSSSAALFDKMKNQKSPAKENAPEFKNEKVSADGEQINNTNGVLNRIKSTYSRRVYSFRQPPPGIESTTNSSKDVDAIPLRLSSHQINLLLSSIWAQSIAPANMPENYEAIAHTYSLVLLFSRAKNSYRDALIRSFQLAFSLRSVSLAQGGTLSPSRRRSLFVLSTSMIIFSSKAYNILPLIPHVKAILSGRVVDPFLCLVDDSKLQTRDKGSEQQFIIYGSKEDESSALKCLSEIKINEDQTKEYLVSVIVRNLANLSESEQPTLREQLLNEFSPDDMCALGGQFFGDSPKEGHKMDSYDVKSLEKAVSVLGIDDDSHLDSIESNFLPSSKLTIEFPSLLSVDQLLQSVLETAHHVGRMSVSTAPDASYKEMANHCEMLLMGKQQKMSYLINMNPKQGNLLTISSRNFGDSDKQIASYGGLPKAGNPFLDQNVPGVLPNRPLMGPPALCAAEYQHHPLSFRLPASSPYDNFLKAAGC</sequence>
<dbReference type="InterPro" id="IPR055296">
    <property type="entry name" value="SRL2-like"/>
</dbReference>
<dbReference type="Pfam" id="PF21052">
    <property type="entry name" value="EFR3_ARM"/>
    <property type="match status" value="1"/>
</dbReference>
<dbReference type="AlphaFoldDB" id="A0A2G9GYD2"/>
<keyword evidence="1" id="KW-0472">Membrane</keyword>
<dbReference type="STRING" id="429701.A0A2G9GYD2"/>
<keyword evidence="2" id="KW-1185">Reference proteome</keyword>
<dbReference type="SUPFAM" id="SSF48371">
    <property type="entry name" value="ARM repeat"/>
    <property type="match status" value="1"/>
</dbReference>
<dbReference type="OrthoDB" id="19232at2759"/>
<dbReference type="PANTHER" id="PTHR46087">
    <property type="entry name" value="PUTATIVE, EXPRESSED-RELATED"/>
    <property type="match status" value="1"/>
</dbReference>